<dbReference type="STRING" id="574375.AZF08_14065"/>
<dbReference type="Proteomes" id="UP000027778">
    <property type="component" value="Unassembled WGS sequence"/>
</dbReference>
<sequence>MKCTIGEIQLEGTTEEITKFVDWYKFRLIRDCGGKSYGPVSTTSESSTVYSTTSGGGSVQTSSSYPITIPKHDHTAHHEFI</sequence>
<protein>
    <submittedName>
        <fullName evidence="2">Uncharacterized protein</fullName>
    </submittedName>
</protein>
<name>A0A073K7D5_9BACI</name>
<dbReference type="EMBL" id="JOTM01000030">
    <property type="protein sequence ID" value="KEK22460.1"/>
    <property type="molecule type" value="Genomic_DNA"/>
</dbReference>
<feature type="compositionally biased region" description="Low complexity" evidence="1">
    <location>
        <begin position="40"/>
        <end position="64"/>
    </location>
</feature>
<feature type="region of interest" description="Disordered" evidence="1">
    <location>
        <begin position="38"/>
        <end position="81"/>
    </location>
</feature>
<evidence type="ECO:0000256" key="1">
    <source>
        <dbReference type="SAM" id="MobiDB-lite"/>
    </source>
</evidence>
<evidence type="ECO:0000313" key="2">
    <source>
        <dbReference type="EMBL" id="KEK22460.1"/>
    </source>
</evidence>
<dbReference type="AlphaFoldDB" id="A0A073K7D5"/>
<dbReference type="RefSeq" id="WP_033677308.1">
    <property type="nucleotide sequence ID" value="NZ_JOTM01000030.1"/>
</dbReference>
<proteinExistence type="predicted"/>
<evidence type="ECO:0000313" key="3">
    <source>
        <dbReference type="Proteomes" id="UP000027778"/>
    </source>
</evidence>
<reference evidence="2 3" key="1">
    <citation type="submission" date="2014-06" db="EMBL/GenBank/DDBJ databases">
        <title>Draft genome sequence of Bacillus gaemokensis JCM 15801 (MCCC 1A00707).</title>
        <authorList>
            <person name="Lai Q."/>
            <person name="Liu Y."/>
            <person name="Shao Z."/>
        </authorList>
    </citation>
    <scope>NUCLEOTIDE SEQUENCE [LARGE SCALE GENOMIC DNA]</scope>
    <source>
        <strain evidence="2 3">JCM 15801</strain>
    </source>
</reference>
<comment type="caution">
    <text evidence="2">The sequence shown here is derived from an EMBL/GenBank/DDBJ whole genome shotgun (WGS) entry which is preliminary data.</text>
</comment>
<gene>
    <name evidence="2" type="ORF">BAGA_18810</name>
</gene>
<feature type="compositionally biased region" description="Basic and acidic residues" evidence="1">
    <location>
        <begin position="70"/>
        <end position="81"/>
    </location>
</feature>
<keyword evidence="3" id="KW-1185">Reference proteome</keyword>
<accession>A0A073K7D5</accession>
<organism evidence="2 3">
    <name type="scientific">Bacillus gaemokensis</name>
    <dbReference type="NCBI Taxonomy" id="574375"/>
    <lineage>
        <taxon>Bacteria</taxon>
        <taxon>Bacillati</taxon>
        <taxon>Bacillota</taxon>
        <taxon>Bacilli</taxon>
        <taxon>Bacillales</taxon>
        <taxon>Bacillaceae</taxon>
        <taxon>Bacillus</taxon>
        <taxon>Bacillus cereus group</taxon>
    </lineage>
</organism>